<evidence type="ECO:0000256" key="7">
    <source>
        <dbReference type="ARBA" id="ARBA00023180"/>
    </source>
</evidence>
<keyword evidence="8" id="KW-1133">Transmembrane helix</keyword>
<keyword evidence="4" id="KW-0722">Serine protease inhibitor</keyword>
<dbReference type="InterPro" id="IPR036880">
    <property type="entry name" value="Kunitz_BPTI_sf"/>
</dbReference>
<feature type="signal peptide" evidence="9">
    <location>
        <begin position="1"/>
        <end position="20"/>
    </location>
</feature>
<dbReference type="InterPro" id="IPR020901">
    <property type="entry name" value="Prtase_inh_Kunz-CS"/>
</dbReference>
<evidence type="ECO:0000256" key="6">
    <source>
        <dbReference type="ARBA" id="ARBA00023157"/>
    </source>
</evidence>
<dbReference type="PANTHER" id="PTHR47247:SF1">
    <property type="entry name" value="KUNITZ-TYPE PROTEASE INHIBITOR 2"/>
    <property type="match status" value="1"/>
</dbReference>
<evidence type="ECO:0000256" key="5">
    <source>
        <dbReference type="ARBA" id="ARBA00023136"/>
    </source>
</evidence>
<organism evidence="11 12">
    <name type="scientific">Coregonus suidteri</name>
    <dbReference type="NCBI Taxonomy" id="861788"/>
    <lineage>
        <taxon>Eukaryota</taxon>
        <taxon>Metazoa</taxon>
        <taxon>Chordata</taxon>
        <taxon>Craniata</taxon>
        <taxon>Vertebrata</taxon>
        <taxon>Euteleostomi</taxon>
        <taxon>Actinopterygii</taxon>
        <taxon>Neopterygii</taxon>
        <taxon>Teleostei</taxon>
        <taxon>Protacanthopterygii</taxon>
        <taxon>Salmoniformes</taxon>
        <taxon>Salmonidae</taxon>
        <taxon>Coregoninae</taxon>
        <taxon>Coregonus</taxon>
    </lineage>
</organism>
<evidence type="ECO:0000256" key="2">
    <source>
        <dbReference type="ARBA" id="ARBA00022690"/>
    </source>
</evidence>
<dbReference type="SMART" id="SM00765">
    <property type="entry name" value="MANEC"/>
    <property type="match status" value="1"/>
</dbReference>
<dbReference type="PRINTS" id="PR00759">
    <property type="entry name" value="BASICPTASE"/>
</dbReference>
<dbReference type="SUPFAM" id="SSF57362">
    <property type="entry name" value="BPTI-like"/>
    <property type="match status" value="3"/>
</dbReference>
<dbReference type="Proteomes" id="UP001356427">
    <property type="component" value="Unassembled WGS sequence"/>
</dbReference>
<feature type="transmembrane region" description="Helical" evidence="8">
    <location>
        <begin position="396"/>
        <end position="419"/>
    </location>
</feature>
<dbReference type="InterPro" id="IPR011106">
    <property type="entry name" value="MANSC_N"/>
</dbReference>
<dbReference type="CDD" id="cd00109">
    <property type="entry name" value="Kunitz-type"/>
    <property type="match status" value="3"/>
</dbReference>
<protein>
    <recommendedName>
        <fullName evidence="10">BPTI/Kunitz inhibitor domain-containing protein</fullName>
    </recommendedName>
</protein>
<dbReference type="InterPro" id="IPR013980">
    <property type="entry name" value="MANSC_dom"/>
</dbReference>
<keyword evidence="7" id="KW-0325">Glycoprotein</keyword>
<evidence type="ECO:0000256" key="1">
    <source>
        <dbReference type="ARBA" id="ARBA00004370"/>
    </source>
</evidence>
<proteinExistence type="predicted"/>
<keyword evidence="2" id="KW-0646">Protease inhibitor</keyword>
<dbReference type="Gene3D" id="4.10.410.10">
    <property type="entry name" value="Pancreatic trypsin inhibitor Kunitz domain"/>
    <property type="match status" value="3"/>
</dbReference>
<dbReference type="FunFam" id="4.10.410.10:FF:000004">
    <property type="entry name" value="Tissue factor pathway inhibitor"/>
    <property type="match status" value="1"/>
</dbReference>
<keyword evidence="8" id="KW-0812">Transmembrane</keyword>
<keyword evidence="3 9" id="KW-0732">Signal</keyword>
<accession>A0AAN8KNI3</accession>
<reference evidence="11 12" key="1">
    <citation type="submission" date="2021-04" db="EMBL/GenBank/DDBJ databases">
        <authorList>
            <person name="De Guttry C."/>
            <person name="Zahm M."/>
            <person name="Klopp C."/>
            <person name="Cabau C."/>
            <person name="Louis A."/>
            <person name="Berthelot C."/>
            <person name="Parey E."/>
            <person name="Roest Crollius H."/>
            <person name="Montfort J."/>
            <person name="Robinson-Rechavi M."/>
            <person name="Bucao C."/>
            <person name="Bouchez O."/>
            <person name="Gislard M."/>
            <person name="Lluch J."/>
            <person name="Milhes M."/>
            <person name="Lampietro C."/>
            <person name="Lopez Roques C."/>
            <person name="Donnadieu C."/>
            <person name="Braasch I."/>
            <person name="Desvignes T."/>
            <person name="Postlethwait J."/>
            <person name="Bobe J."/>
            <person name="Wedekind C."/>
            <person name="Guiguen Y."/>
        </authorList>
    </citation>
    <scope>NUCLEOTIDE SEQUENCE [LARGE SCALE GENOMIC DNA]</scope>
    <source>
        <strain evidence="11">Cs_M1</strain>
        <tissue evidence="11">Blood</tissue>
    </source>
</reference>
<dbReference type="PROSITE" id="PS00280">
    <property type="entry name" value="BPTI_KUNITZ_1"/>
    <property type="match status" value="3"/>
</dbReference>
<comment type="subcellular location">
    <subcellularLocation>
        <location evidence="1">Membrane</location>
    </subcellularLocation>
</comment>
<dbReference type="Pfam" id="PF00014">
    <property type="entry name" value="Kunitz_BPTI"/>
    <property type="match status" value="3"/>
</dbReference>
<evidence type="ECO:0000259" key="10">
    <source>
        <dbReference type="PROSITE" id="PS50279"/>
    </source>
</evidence>
<comment type="caution">
    <text evidence="11">The sequence shown here is derived from an EMBL/GenBank/DDBJ whole genome shotgun (WGS) entry which is preliminary data.</text>
</comment>
<evidence type="ECO:0000256" key="3">
    <source>
        <dbReference type="ARBA" id="ARBA00022729"/>
    </source>
</evidence>
<dbReference type="EMBL" id="JAGTTL010000033">
    <property type="protein sequence ID" value="KAK6295742.1"/>
    <property type="molecule type" value="Genomic_DNA"/>
</dbReference>
<dbReference type="PANTHER" id="PTHR47247">
    <property type="entry name" value="KUNITZ-TYPE PROTEASE INHIBITOR 2"/>
    <property type="match status" value="1"/>
</dbReference>
<keyword evidence="12" id="KW-1185">Reference proteome</keyword>
<dbReference type="InterPro" id="IPR002223">
    <property type="entry name" value="Kunitz_BPTI"/>
</dbReference>
<sequence>MKQVWSGGVLFLLLVVLARGQLDEEKQGCAWDVDTDPDQGLDPKSLEAGARHLAHLPEMDCKGCQDACCGDQDCQLALIGTPADGTSECFLVSCMKDGKDVCVLQSDSQFKVYRKKTQPKTKKVEVDSLSEAGVPREVNVTDKCRMPMVVGSCRAAFPKYYYDVTNQTCKLFIYGGCDGNGNNFHTQEECEGACSGVTGTVLLSKASPMQRRMAMTADDQAASPEDPASSNDLLPKMTSDDFIEMCQASPETGPCRASHRHYYFDSSTGTCQPFIYGGCLGNKNNYDTAERCLATCTVTVIPGSKGRKGSDADKPTDDKSIEHKDACMVPSDAGPCRAAFSMFYFDRSTSSCKSFIYGGCQGNDNRYGTLDECMARCTGMDGEQGQHNGHNRMTPGFFLVVSLVVISALILVGLILFTFRCSRLQRGHRRLSDKEDLLPDEQLFEEQLPEEALPKVGTAP</sequence>
<feature type="domain" description="BPTI/Kunitz inhibitor" evidence="10">
    <location>
        <begin position="144"/>
        <end position="194"/>
    </location>
</feature>
<dbReference type="Pfam" id="PF07502">
    <property type="entry name" value="MANEC"/>
    <property type="match status" value="1"/>
</dbReference>
<evidence type="ECO:0000313" key="12">
    <source>
        <dbReference type="Proteomes" id="UP001356427"/>
    </source>
</evidence>
<feature type="chain" id="PRO_5042838238" description="BPTI/Kunitz inhibitor domain-containing protein" evidence="9">
    <location>
        <begin position="21"/>
        <end position="460"/>
    </location>
</feature>
<dbReference type="FunFam" id="4.10.410.10:FF:000020">
    <property type="entry name" value="Collagen, type VI, alpha 3"/>
    <property type="match status" value="2"/>
</dbReference>
<evidence type="ECO:0000256" key="8">
    <source>
        <dbReference type="SAM" id="Phobius"/>
    </source>
</evidence>
<evidence type="ECO:0000313" key="11">
    <source>
        <dbReference type="EMBL" id="KAK6295742.1"/>
    </source>
</evidence>
<dbReference type="GO" id="GO:0016020">
    <property type="term" value="C:membrane"/>
    <property type="evidence" value="ECO:0007669"/>
    <property type="project" value="UniProtKB-SubCell"/>
</dbReference>
<gene>
    <name evidence="11" type="ORF">J4Q44_G00334550</name>
</gene>
<evidence type="ECO:0000256" key="9">
    <source>
        <dbReference type="SAM" id="SignalP"/>
    </source>
</evidence>
<keyword evidence="5 8" id="KW-0472">Membrane</keyword>
<evidence type="ECO:0000256" key="4">
    <source>
        <dbReference type="ARBA" id="ARBA00022900"/>
    </source>
</evidence>
<dbReference type="PROSITE" id="PS50279">
    <property type="entry name" value="BPTI_KUNITZ_2"/>
    <property type="match status" value="3"/>
</dbReference>
<dbReference type="AlphaFoldDB" id="A0AAN8KNI3"/>
<dbReference type="GO" id="GO:0004867">
    <property type="term" value="F:serine-type endopeptidase inhibitor activity"/>
    <property type="evidence" value="ECO:0007669"/>
    <property type="project" value="UniProtKB-KW"/>
</dbReference>
<dbReference type="SMART" id="SM00131">
    <property type="entry name" value="KU"/>
    <property type="match status" value="3"/>
</dbReference>
<keyword evidence="6" id="KW-1015">Disulfide bond</keyword>
<feature type="domain" description="BPTI/Kunitz inhibitor" evidence="10">
    <location>
        <begin position="327"/>
        <end position="377"/>
    </location>
</feature>
<feature type="domain" description="BPTI/Kunitz inhibitor" evidence="10">
    <location>
        <begin position="246"/>
        <end position="296"/>
    </location>
</feature>
<name>A0AAN8KNI3_9TELE</name>